<name>A0AAV6S942_SOLSE</name>
<proteinExistence type="predicted"/>
<reference evidence="1 2" key="1">
    <citation type="journal article" date="2021" name="Sci. Rep.">
        <title>Chromosome anchoring in Senegalese sole (Solea senegalensis) reveals sex-associated markers and genome rearrangements in flatfish.</title>
        <authorList>
            <person name="Guerrero-Cozar I."/>
            <person name="Gomez-Garrido J."/>
            <person name="Berbel C."/>
            <person name="Martinez-Blanch J.F."/>
            <person name="Alioto T."/>
            <person name="Claros M.G."/>
            <person name="Gagnaire P.A."/>
            <person name="Manchado M."/>
        </authorList>
    </citation>
    <scope>NUCLEOTIDE SEQUENCE [LARGE SCALE GENOMIC DNA]</scope>
    <source>
        <strain evidence="1">Sse05_10M</strain>
    </source>
</reference>
<comment type="caution">
    <text evidence="1">The sequence shown here is derived from an EMBL/GenBank/DDBJ whole genome shotgun (WGS) entry which is preliminary data.</text>
</comment>
<evidence type="ECO:0000313" key="1">
    <source>
        <dbReference type="EMBL" id="KAG7513899.1"/>
    </source>
</evidence>
<dbReference type="Proteomes" id="UP000693946">
    <property type="component" value="Linkage Group LG14"/>
</dbReference>
<keyword evidence="2" id="KW-1185">Reference proteome</keyword>
<evidence type="ECO:0008006" key="3">
    <source>
        <dbReference type="Google" id="ProtNLM"/>
    </source>
</evidence>
<protein>
    <recommendedName>
        <fullName evidence="3">Secreted protein</fullName>
    </recommendedName>
</protein>
<dbReference type="AlphaFoldDB" id="A0AAV6S942"/>
<dbReference type="EMBL" id="JAGKHQ010000006">
    <property type="protein sequence ID" value="KAG7513899.1"/>
    <property type="molecule type" value="Genomic_DNA"/>
</dbReference>
<sequence>MCVRGVTFRLCNCRLAAAAAAAAEKAASANLVLGVVKLFILAQQHVLSRDAGGRRHGDGRSRSGCIFLLQQQNNNEGKDERLLSCCNK</sequence>
<accession>A0AAV6S942</accession>
<organism evidence="1 2">
    <name type="scientific">Solea senegalensis</name>
    <name type="common">Senegalese sole</name>
    <dbReference type="NCBI Taxonomy" id="28829"/>
    <lineage>
        <taxon>Eukaryota</taxon>
        <taxon>Metazoa</taxon>
        <taxon>Chordata</taxon>
        <taxon>Craniata</taxon>
        <taxon>Vertebrata</taxon>
        <taxon>Euteleostomi</taxon>
        <taxon>Actinopterygii</taxon>
        <taxon>Neopterygii</taxon>
        <taxon>Teleostei</taxon>
        <taxon>Neoteleostei</taxon>
        <taxon>Acanthomorphata</taxon>
        <taxon>Carangaria</taxon>
        <taxon>Pleuronectiformes</taxon>
        <taxon>Pleuronectoidei</taxon>
        <taxon>Soleidae</taxon>
        <taxon>Solea</taxon>
    </lineage>
</organism>
<gene>
    <name evidence="1" type="ORF">JOB18_019506</name>
</gene>
<evidence type="ECO:0000313" key="2">
    <source>
        <dbReference type="Proteomes" id="UP000693946"/>
    </source>
</evidence>